<evidence type="ECO:0000256" key="3">
    <source>
        <dbReference type="ARBA" id="ARBA00022723"/>
    </source>
</evidence>
<protein>
    <recommendedName>
        <fullName evidence="6">nicotinamidase</fullName>
        <ecNumber evidence="6">3.5.1.19</ecNumber>
    </recommendedName>
    <alternativeName>
        <fullName evidence="7">Nicotinamide deamidase</fullName>
    </alternativeName>
</protein>
<sequence length="199" mass="21623">MARFLTVLTALATTALAAAGKTAFIIVDVQNDFALPTGNLSVSGGEAIIPTINNIRGKGKFDMVVRTQDWHPLGHCSFYSTWASNPLASLYGLFLLPTGIEQMLWPNHCTQNQDGAKFHKDLVQKDTDIIIQKGWNVSLDSYSALLENDHKTETKLPNILKAAGITNVVVAGLAEDYCVGFTAYDAKTVYGLDVTQLCD</sequence>
<evidence type="ECO:0000256" key="8">
    <source>
        <dbReference type="SAM" id="SignalP"/>
    </source>
</evidence>
<keyword evidence="3" id="KW-0479">Metal-binding</keyword>
<name>A0A1V9ZXX9_9STRA</name>
<reference evidence="10 11" key="1">
    <citation type="journal article" date="2014" name="Genome Biol. Evol.">
        <title>The secreted proteins of Achlya hypogyna and Thraustotheca clavata identify the ancestral oomycete secretome and reveal gene acquisitions by horizontal gene transfer.</title>
        <authorList>
            <person name="Misner I."/>
            <person name="Blouin N."/>
            <person name="Leonard G."/>
            <person name="Richards T.A."/>
            <person name="Lane C.E."/>
        </authorList>
    </citation>
    <scope>NUCLEOTIDE SEQUENCE [LARGE SCALE GENOMIC DNA]</scope>
    <source>
        <strain evidence="10 11">ATCC 34112</strain>
    </source>
</reference>
<comment type="caution">
    <text evidence="10">The sequence shown here is derived from an EMBL/GenBank/DDBJ whole genome shotgun (WGS) entry which is preliminary data.</text>
</comment>
<organism evidence="10 11">
    <name type="scientific">Thraustotheca clavata</name>
    <dbReference type="NCBI Taxonomy" id="74557"/>
    <lineage>
        <taxon>Eukaryota</taxon>
        <taxon>Sar</taxon>
        <taxon>Stramenopiles</taxon>
        <taxon>Oomycota</taxon>
        <taxon>Saprolegniomycetes</taxon>
        <taxon>Saprolegniales</taxon>
        <taxon>Achlyaceae</taxon>
        <taxon>Thraustotheca</taxon>
    </lineage>
</organism>
<feature type="domain" description="Isochorismatase-like" evidence="9">
    <location>
        <begin position="22"/>
        <end position="187"/>
    </location>
</feature>
<evidence type="ECO:0000256" key="7">
    <source>
        <dbReference type="ARBA" id="ARBA00043224"/>
    </source>
</evidence>
<dbReference type="EC" id="3.5.1.19" evidence="6"/>
<dbReference type="EMBL" id="JNBS01001064">
    <property type="protein sequence ID" value="OQS02866.1"/>
    <property type="molecule type" value="Genomic_DNA"/>
</dbReference>
<dbReference type="Gene3D" id="3.40.50.850">
    <property type="entry name" value="Isochorismatase-like"/>
    <property type="match status" value="1"/>
</dbReference>
<dbReference type="Proteomes" id="UP000243217">
    <property type="component" value="Unassembled WGS sequence"/>
</dbReference>
<comment type="pathway">
    <text evidence="5">Cofactor biosynthesis; nicotinate biosynthesis; nicotinate from nicotinamide: step 1/1.</text>
</comment>
<evidence type="ECO:0000256" key="2">
    <source>
        <dbReference type="ARBA" id="ARBA00022642"/>
    </source>
</evidence>
<dbReference type="OrthoDB" id="1739143at2759"/>
<feature type="chain" id="PRO_5013184411" description="nicotinamidase" evidence="8">
    <location>
        <begin position="20"/>
        <end position="199"/>
    </location>
</feature>
<dbReference type="AlphaFoldDB" id="A0A1V9ZXX9"/>
<dbReference type="GO" id="GO:0008936">
    <property type="term" value="F:nicotinamidase activity"/>
    <property type="evidence" value="ECO:0007669"/>
    <property type="project" value="UniProtKB-EC"/>
</dbReference>
<dbReference type="STRING" id="74557.A0A1V9ZXX9"/>
<evidence type="ECO:0000256" key="4">
    <source>
        <dbReference type="ARBA" id="ARBA00022801"/>
    </source>
</evidence>
<evidence type="ECO:0000256" key="1">
    <source>
        <dbReference type="ARBA" id="ARBA00006336"/>
    </source>
</evidence>
<dbReference type="PANTHER" id="PTHR11080:SF2">
    <property type="entry name" value="LD05707P"/>
    <property type="match status" value="1"/>
</dbReference>
<evidence type="ECO:0000313" key="10">
    <source>
        <dbReference type="EMBL" id="OQS02866.1"/>
    </source>
</evidence>
<comment type="similarity">
    <text evidence="1">Belongs to the isochorismatase family.</text>
</comment>
<keyword evidence="4" id="KW-0378">Hydrolase</keyword>
<proteinExistence type="inferred from homology"/>
<dbReference type="SUPFAM" id="SSF52499">
    <property type="entry name" value="Isochorismatase-like hydrolases"/>
    <property type="match status" value="1"/>
</dbReference>
<keyword evidence="2" id="KW-0662">Pyridine nucleotide biosynthesis</keyword>
<dbReference type="InterPro" id="IPR000868">
    <property type="entry name" value="Isochorismatase-like_dom"/>
</dbReference>
<evidence type="ECO:0000313" key="11">
    <source>
        <dbReference type="Proteomes" id="UP000243217"/>
    </source>
</evidence>
<feature type="signal peptide" evidence="8">
    <location>
        <begin position="1"/>
        <end position="19"/>
    </location>
</feature>
<evidence type="ECO:0000256" key="5">
    <source>
        <dbReference type="ARBA" id="ARBA00037900"/>
    </source>
</evidence>
<dbReference type="InterPro" id="IPR036380">
    <property type="entry name" value="Isochorismatase-like_sf"/>
</dbReference>
<accession>A0A1V9ZXX9</accession>
<dbReference type="InterPro" id="IPR052347">
    <property type="entry name" value="Isochorismatase_Nicotinamidase"/>
</dbReference>
<evidence type="ECO:0000259" key="9">
    <source>
        <dbReference type="Pfam" id="PF00857"/>
    </source>
</evidence>
<gene>
    <name evidence="10" type="ORF">THRCLA_04798</name>
</gene>
<keyword evidence="8" id="KW-0732">Signal</keyword>
<dbReference type="GO" id="GO:0019363">
    <property type="term" value="P:pyridine nucleotide biosynthetic process"/>
    <property type="evidence" value="ECO:0007669"/>
    <property type="project" value="UniProtKB-KW"/>
</dbReference>
<evidence type="ECO:0000256" key="6">
    <source>
        <dbReference type="ARBA" id="ARBA00039017"/>
    </source>
</evidence>
<keyword evidence="11" id="KW-1185">Reference proteome</keyword>
<dbReference type="GO" id="GO:0046872">
    <property type="term" value="F:metal ion binding"/>
    <property type="evidence" value="ECO:0007669"/>
    <property type="project" value="UniProtKB-KW"/>
</dbReference>
<dbReference type="PANTHER" id="PTHR11080">
    <property type="entry name" value="PYRAZINAMIDASE/NICOTINAMIDASE"/>
    <property type="match status" value="1"/>
</dbReference>
<dbReference type="Pfam" id="PF00857">
    <property type="entry name" value="Isochorismatase"/>
    <property type="match status" value="1"/>
</dbReference>